<reference evidence="2" key="1">
    <citation type="submission" date="2013-08" db="EMBL/GenBank/DDBJ databases">
        <authorList>
            <person name="Mendez C."/>
            <person name="Richter M."/>
            <person name="Ferrer M."/>
            <person name="Sanchez J."/>
        </authorList>
    </citation>
    <scope>NUCLEOTIDE SEQUENCE</scope>
</reference>
<feature type="transmembrane region" description="Helical" evidence="1">
    <location>
        <begin position="33"/>
        <end position="52"/>
    </location>
</feature>
<keyword evidence="1" id="KW-0812">Transmembrane</keyword>
<feature type="non-terminal residue" evidence="2">
    <location>
        <position position="1"/>
    </location>
</feature>
<dbReference type="AlphaFoldDB" id="T1C5K9"/>
<name>T1C5K9_9ZZZZ</name>
<organism evidence="2">
    <name type="scientific">mine drainage metagenome</name>
    <dbReference type="NCBI Taxonomy" id="410659"/>
    <lineage>
        <taxon>unclassified sequences</taxon>
        <taxon>metagenomes</taxon>
        <taxon>ecological metagenomes</taxon>
    </lineage>
</organism>
<comment type="caution">
    <text evidence="2">The sequence shown here is derived from an EMBL/GenBank/DDBJ whole genome shotgun (WGS) entry which is preliminary data.</text>
</comment>
<keyword evidence="1" id="KW-0472">Membrane</keyword>
<dbReference type="SUPFAM" id="SSF103473">
    <property type="entry name" value="MFS general substrate transporter"/>
    <property type="match status" value="1"/>
</dbReference>
<accession>T1C5K9</accession>
<protein>
    <submittedName>
        <fullName evidence="2">Muropeptide transporter</fullName>
    </submittedName>
</protein>
<sequence>ATQFALLSALAAIGRVSMGPVAGWLSEWAGWEVYFLVATVAALPGLGLLWALRRDIRALECKGP</sequence>
<dbReference type="EMBL" id="AUZX01000395">
    <property type="protein sequence ID" value="EQD80776.1"/>
    <property type="molecule type" value="Genomic_DNA"/>
</dbReference>
<dbReference type="InterPro" id="IPR036259">
    <property type="entry name" value="MFS_trans_sf"/>
</dbReference>
<proteinExistence type="predicted"/>
<evidence type="ECO:0000313" key="2">
    <source>
        <dbReference type="EMBL" id="EQD80776.1"/>
    </source>
</evidence>
<keyword evidence="1" id="KW-1133">Transmembrane helix</keyword>
<evidence type="ECO:0000256" key="1">
    <source>
        <dbReference type="SAM" id="Phobius"/>
    </source>
</evidence>
<gene>
    <name evidence="2" type="ORF">B1A_00531</name>
</gene>
<reference evidence="2" key="2">
    <citation type="journal article" date="2014" name="ISME J.">
        <title>Microbial stratification in low pH oxic and suboxic macroscopic growths along an acid mine drainage.</title>
        <authorList>
            <person name="Mendez-Garcia C."/>
            <person name="Mesa V."/>
            <person name="Sprenger R.R."/>
            <person name="Richter M."/>
            <person name="Diez M.S."/>
            <person name="Solano J."/>
            <person name="Bargiela R."/>
            <person name="Golyshina O.V."/>
            <person name="Manteca A."/>
            <person name="Ramos J.L."/>
            <person name="Gallego J.R."/>
            <person name="Llorente I."/>
            <person name="Martins Dos Santos V.A."/>
            <person name="Jensen O.N."/>
            <person name="Pelaez A.I."/>
            <person name="Sanchez J."/>
            <person name="Ferrer M."/>
        </authorList>
    </citation>
    <scope>NUCLEOTIDE SEQUENCE</scope>
</reference>